<dbReference type="RefSeq" id="WP_091379108.1">
    <property type="nucleotide sequence ID" value="NZ_LT629740.1"/>
</dbReference>
<dbReference type="OrthoDB" id="1445348at2"/>
<name>A0A1H2C9C5_MUCMA</name>
<dbReference type="Proteomes" id="UP000199679">
    <property type="component" value="Chromosome I"/>
</dbReference>
<dbReference type="STRING" id="652787.SAMN05216490_4722"/>
<evidence type="ECO:0000313" key="1">
    <source>
        <dbReference type="EMBL" id="SDT66666.1"/>
    </source>
</evidence>
<sequence>MEFAPQDIEELKTIAPSLRAADEGGYSYILIEKLQMPANCKPSEVDALLCPMLKDGYQSRLYLSEKLAGCNAGLNWNATVRILGRTWYGISWQTPADLKFKEMLLVHLKAFKQ</sequence>
<reference evidence="1 2" key="1">
    <citation type="submission" date="2016-10" db="EMBL/GenBank/DDBJ databases">
        <authorList>
            <person name="de Groot N.N."/>
        </authorList>
    </citation>
    <scope>NUCLEOTIDE SEQUENCE [LARGE SCALE GENOMIC DNA]</scope>
    <source>
        <strain evidence="1 2">MP1X4</strain>
    </source>
</reference>
<gene>
    <name evidence="1" type="ORF">SAMN05216490_4722</name>
</gene>
<evidence type="ECO:0000313" key="2">
    <source>
        <dbReference type="Proteomes" id="UP000199679"/>
    </source>
</evidence>
<dbReference type="AlphaFoldDB" id="A0A1H2C9C5"/>
<dbReference type="EMBL" id="LT629740">
    <property type="protein sequence ID" value="SDT66666.1"/>
    <property type="molecule type" value="Genomic_DNA"/>
</dbReference>
<keyword evidence="2" id="KW-1185">Reference proteome</keyword>
<proteinExistence type="predicted"/>
<accession>A0A1H2C9C5</accession>
<protein>
    <submittedName>
        <fullName evidence="1">Uncharacterized protein</fullName>
    </submittedName>
</protein>
<organism evidence="1 2">
    <name type="scientific">Mucilaginibacter mallensis</name>
    <dbReference type="NCBI Taxonomy" id="652787"/>
    <lineage>
        <taxon>Bacteria</taxon>
        <taxon>Pseudomonadati</taxon>
        <taxon>Bacteroidota</taxon>
        <taxon>Sphingobacteriia</taxon>
        <taxon>Sphingobacteriales</taxon>
        <taxon>Sphingobacteriaceae</taxon>
        <taxon>Mucilaginibacter</taxon>
    </lineage>
</organism>